<dbReference type="GO" id="GO:0006111">
    <property type="term" value="P:regulation of gluconeogenesis"/>
    <property type="evidence" value="ECO:0007669"/>
    <property type="project" value="TreeGrafter"/>
</dbReference>
<keyword evidence="2 5" id="KW-0808">Transferase</keyword>
<dbReference type="GO" id="GO:0046500">
    <property type="term" value="P:S-adenosylmethionine metabolic process"/>
    <property type="evidence" value="ECO:0007669"/>
    <property type="project" value="TreeGrafter"/>
</dbReference>
<dbReference type="InterPro" id="IPR041698">
    <property type="entry name" value="Methyltransf_25"/>
</dbReference>
<dbReference type="GO" id="GO:0017174">
    <property type="term" value="F:glycine N-methyltransferase activity"/>
    <property type="evidence" value="ECO:0007669"/>
    <property type="project" value="InterPro"/>
</dbReference>
<evidence type="ECO:0000256" key="1">
    <source>
        <dbReference type="ARBA" id="ARBA00022603"/>
    </source>
</evidence>
<keyword evidence="1 5" id="KW-0489">Methyltransferase</keyword>
<sequence>MDRGRWSCDARAVPDYYRDLATDYHWIFPDEIVSFPGVIGGTSIESREFIQSIVDALPPGAAVLDCACGIGTDAMALAHAGFQVTATDGSPLMVAEARRRLPGGVELLACRWEDLPATLTGRFDLVLCLGNSLVHAGSHKAMVAALSGMRQVLAPGGTLIVDSRNWELLYRQRPRIVAADRVRERDGVRSTCVYVWNIPDALDEPCLAEIVLLLEHPGGVLTHRRYPIDFQPFTPAELEARLAEAGFAVTGSSYHPDRGRYAVTAVAARSPVS</sequence>
<dbReference type="PANTHER" id="PTHR16458">
    <property type="entry name" value="GLYCINE N-METHYLTRANSFERASE"/>
    <property type="match status" value="1"/>
</dbReference>
<keyword evidence="3" id="KW-0949">S-adenosyl-L-methionine</keyword>
<dbReference type="InterPro" id="IPR029063">
    <property type="entry name" value="SAM-dependent_MTases_sf"/>
</dbReference>
<dbReference type="PANTHER" id="PTHR16458:SF2">
    <property type="entry name" value="GLYCINE N-METHYLTRANSFERASE"/>
    <property type="match status" value="1"/>
</dbReference>
<name>A0A5S4GCD5_9ACTN</name>
<dbReference type="GO" id="GO:0042802">
    <property type="term" value="F:identical protein binding"/>
    <property type="evidence" value="ECO:0007669"/>
    <property type="project" value="TreeGrafter"/>
</dbReference>
<dbReference type="GO" id="GO:0046498">
    <property type="term" value="P:S-adenosylhomocysteine metabolic process"/>
    <property type="evidence" value="ECO:0007669"/>
    <property type="project" value="TreeGrafter"/>
</dbReference>
<protein>
    <submittedName>
        <fullName evidence="5">Methyltransferase domain-containing protein</fullName>
    </submittedName>
</protein>
<evidence type="ECO:0000256" key="2">
    <source>
        <dbReference type="ARBA" id="ARBA00022679"/>
    </source>
</evidence>
<gene>
    <name evidence="5" type="ORF">ETD85_29240</name>
</gene>
<dbReference type="SUPFAM" id="SSF53335">
    <property type="entry name" value="S-adenosyl-L-methionine-dependent methyltransferases"/>
    <property type="match status" value="1"/>
</dbReference>
<evidence type="ECO:0000256" key="3">
    <source>
        <dbReference type="ARBA" id="ARBA00022691"/>
    </source>
</evidence>
<keyword evidence="6" id="KW-1185">Reference proteome</keyword>
<comment type="caution">
    <text evidence="5">The sequence shown here is derived from an EMBL/GenBank/DDBJ whole genome shotgun (WGS) entry which is preliminary data.</text>
</comment>
<dbReference type="GO" id="GO:1901052">
    <property type="term" value="P:sarcosine metabolic process"/>
    <property type="evidence" value="ECO:0007669"/>
    <property type="project" value="TreeGrafter"/>
</dbReference>
<dbReference type="GO" id="GO:0051289">
    <property type="term" value="P:protein homotetramerization"/>
    <property type="evidence" value="ECO:0007669"/>
    <property type="project" value="TreeGrafter"/>
</dbReference>
<dbReference type="Pfam" id="PF13649">
    <property type="entry name" value="Methyltransf_25"/>
    <property type="match status" value="1"/>
</dbReference>
<organism evidence="5 6">
    <name type="scientific">Nonomuraea zeae</name>
    <dbReference type="NCBI Taxonomy" id="1642303"/>
    <lineage>
        <taxon>Bacteria</taxon>
        <taxon>Bacillati</taxon>
        <taxon>Actinomycetota</taxon>
        <taxon>Actinomycetes</taxon>
        <taxon>Streptosporangiales</taxon>
        <taxon>Streptosporangiaceae</taxon>
        <taxon>Nonomuraea</taxon>
    </lineage>
</organism>
<dbReference type="GO" id="GO:1904047">
    <property type="term" value="F:S-adenosyl-L-methionine binding"/>
    <property type="evidence" value="ECO:0007669"/>
    <property type="project" value="TreeGrafter"/>
</dbReference>
<dbReference type="EMBL" id="VCKX01000101">
    <property type="protein sequence ID" value="TMR30422.1"/>
    <property type="molecule type" value="Genomic_DNA"/>
</dbReference>
<dbReference type="AlphaFoldDB" id="A0A5S4GCD5"/>
<dbReference type="CDD" id="cd02440">
    <property type="entry name" value="AdoMet_MTases"/>
    <property type="match status" value="1"/>
</dbReference>
<evidence type="ECO:0000313" key="5">
    <source>
        <dbReference type="EMBL" id="TMR30422.1"/>
    </source>
</evidence>
<dbReference type="GO" id="GO:0016594">
    <property type="term" value="F:glycine binding"/>
    <property type="evidence" value="ECO:0007669"/>
    <property type="project" value="TreeGrafter"/>
</dbReference>
<dbReference type="GO" id="GO:0005829">
    <property type="term" value="C:cytosol"/>
    <property type="evidence" value="ECO:0007669"/>
    <property type="project" value="TreeGrafter"/>
</dbReference>
<dbReference type="InterPro" id="IPR014369">
    <property type="entry name" value="Gly/Sar_N_MeTrfase"/>
</dbReference>
<dbReference type="Gene3D" id="3.40.50.150">
    <property type="entry name" value="Vaccinia Virus protein VP39"/>
    <property type="match status" value="1"/>
</dbReference>
<dbReference type="GO" id="GO:0006730">
    <property type="term" value="P:one-carbon metabolic process"/>
    <property type="evidence" value="ECO:0007669"/>
    <property type="project" value="TreeGrafter"/>
</dbReference>
<dbReference type="GO" id="GO:0032259">
    <property type="term" value="P:methylation"/>
    <property type="evidence" value="ECO:0007669"/>
    <property type="project" value="UniProtKB-KW"/>
</dbReference>
<accession>A0A5S4GCD5</accession>
<evidence type="ECO:0000259" key="4">
    <source>
        <dbReference type="Pfam" id="PF13649"/>
    </source>
</evidence>
<feature type="domain" description="Methyltransferase" evidence="4">
    <location>
        <begin position="63"/>
        <end position="157"/>
    </location>
</feature>
<dbReference type="OrthoDB" id="3818852at2"/>
<proteinExistence type="predicted"/>
<evidence type="ECO:0000313" key="6">
    <source>
        <dbReference type="Proteomes" id="UP000306628"/>
    </source>
</evidence>
<dbReference type="Proteomes" id="UP000306628">
    <property type="component" value="Unassembled WGS sequence"/>
</dbReference>
<reference evidence="5 6" key="1">
    <citation type="submission" date="2019-05" db="EMBL/GenBank/DDBJ databases">
        <title>Draft genome sequence of Nonomuraea zeae DSM 100528.</title>
        <authorList>
            <person name="Saricaoglu S."/>
            <person name="Isik K."/>
        </authorList>
    </citation>
    <scope>NUCLEOTIDE SEQUENCE [LARGE SCALE GENOMIC DNA]</scope>
    <source>
        <strain evidence="5 6">DSM 100528</strain>
    </source>
</reference>